<evidence type="ECO:0000259" key="13">
    <source>
        <dbReference type="Pfam" id="PF00763"/>
    </source>
</evidence>
<evidence type="ECO:0000256" key="8">
    <source>
        <dbReference type="ARBA" id="ARBA00023002"/>
    </source>
</evidence>
<keyword evidence="5 12" id="KW-0658">Purine biosynthesis</keyword>
<dbReference type="PANTHER" id="PTHR48099:SF5">
    <property type="entry name" value="C-1-TETRAHYDROFOLATE SYNTHASE, CYTOPLASMIC"/>
    <property type="match status" value="1"/>
</dbReference>
<accession>A0A354YYV2</accession>
<dbReference type="HAMAP" id="MF_01576">
    <property type="entry name" value="THF_DHG_CYH"/>
    <property type="match status" value="1"/>
</dbReference>
<dbReference type="Pfam" id="PF02882">
    <property type="entry name" value="THF_DHG_CYH_C"/>
    <property type="match status" value="1"/>
</dbReference>
<keyword evidence="10 12" id="KW-0486">Methionine biosynthesis</keyword>
<dbReference type="InterPro" id="IPR000672">
    <property type="entry name" value="THF_DH/CycHdrlase"/>
</dbReference>
<comment type="caution">
    <text evidence="15">The sequence shown here is derived from an EMBL/GenBank/DDBJ whole genome shotgun (WGS) entry which is preliminary data.</text>
</comment>
<comment type="catalytic activity">
    <reaction evidence="12">
        <text>(6R)-5,10-methylene-5,6,7,8-tetrahydrofolate + NADP(+) = (6R)-5,10-methenyltetrahydrofolate + NADPH</text>
        <dbReference type="Rhea" id="RHEA:22812"/>
        <dbReference type="ChEBI" id="CHEBI:15636"/>
        <dbReference type="ChEBI" id="CHEBI:57455"/>
        <dbReference type="ChEBI" id="CHEBI:57783"/>
        <dbReference type="ChEBI" id="CHEBI:58349"/>
        <dbReference type="EC" id="1.5.1.5"/>
    </reaction>
</comment>
<comment type="subunit">
    <text evidence="2 12">Homodimer.</text>
</comment>
<dbReference type="SUPFAM" id="SSF51735">
    <property type="entry name" value="NAD(P)-binding Rossmann-fold domains"/>
    <property type="match status" value="1"/>
</dbReference>
<evidence type="ECO:0000256" key="11">
    <source>
        <dbReference type="ARBA" id="ARBA00023268"/>
    </source>
</evidence>
<dbReference type="InterPro" id="IPR020631">
    <property type="entry name" value="THF_DH/CycHdrlase_NAD-bd_dom"/>
</dbReference>
<keyword evidence="8 12" id="KW-0560">Oxidoreductase</keyword>
<comment type="pathway">
    <text evidence="1 12">One-carbon metabolism; tetrahydrofolate interconversion.</text>
</comment>
<dbReference type="InterPro" id="IPR046346">
    <property type="entry name" value="Aminoacid_DH-like_N_sf"/>
</dbReference>
<feature type="binding site" evidence="12">
    <location>
        <position position="223"/>
    </location>
    <ligand>
        <name>NADP(+)</name>
        <dbReference type="ChEBI" id="CHEBI:58349"/>
    </ligand>
</feature>
<evidence type="ECO:0000256" key="2">
    <source>
        <dbReference type="ARBA" id="ARBA00011738"/>
    </source>
</evidence>
<comment type="similarity">
    <text evidence="12">Belongs to the tetrahydrofolate dehydrogenase/cyclohydrolase family.</text>
</comment>
<name>A0A354YYV2_9FIRM</name>
<feature type="domain" description="Tetrahydrofolate dehydrogenase/cyclohydrolase NAD(P)-binding" evidence="14">
    <location>
        <begin position="131"/>
        <end position="266"/>
    </location>
</feature>
<dbReference type="EC" id="1.5.1.5" evidence="12"/>
<dbReference type="PANTHER" id="PTHR48099">
    <property type="entry name" value="C-1-TETRAHYDROFOLATE SYNTHASE, CYTOPLASMIC-RELATED"/>
    <property type="match status" value="1"/>
</dbReference>
<keyword evidence="4 12" id="KW-0028">Amino-acid biosynthesis</keyword>
<reference evidence="15 16" key="1">
    <citation type="journal article" date="2018" name="Nat. Biotechnol.">
        <title>A standardized bacterial taxonomy based on genome phylogeny substantially revises the tree of life.</title>
        <authorList>
            <person name="Parks D.H."/>
            <person name="Chuvochina M."/>
            <person name="Waite D.W."/>
            <person name="Rinke C."/>
            <person name="Skarshewski A."/>
            <person name="Chaumeil P.A."/>
            <person name="Hugenholtz P."/>
        </authorList>
    </citation>
    <scope>NUCLEOTIDE SEQUENCE [LARGE SCALE GENOMIC DNA]</scope>
    <source>
        <strain evidence="15">UBA10948</strain>
    </source>
</reference>
<dbReference type="Gene3D" id="3.40.50.720">
    <property type="entry name" value="NAD(P)-binding Rossmann-like Domain"/>
    <property type="match status" value="1"/>
</dbReference>
<dbReference type="PRINTS" id="PR00085">
    <property type="entry name" value="THFDHDRGNASE"/>
</dbReference>
<dbReference type="GO" id="GO:0000105">
    <property type="term" value="P:L-histidine biosynthetic process"/>
    <property type="evidence" value="ECO:0007669"/>
    <property type="project" value="UniProtKB-KW"/>
</dbReference>
<dbReference type="EMBL" id="DNZF01000231">
    <property type="protein sequence ID" value="HBK54389.1"/>
    <property type="molecule type" value="Genomic_DNA"/>
</dbReference>
<protein>
    <recommendedName>
        <fullName evidence="12">Bifunctional protein FolD</fullName>
    </recommendedName>
    <domain>
        <recommendedName>
            <fullName evidence="12">Methylenetetrahydrofolate dehydrogenase</fullName>
            <ecNumber evidence="12">1.5.1.5</ecNumber>
        </recommendedName>
    </domain>
    <domain>
        <recommendedName>
            <fullName evidence="12">Methenyltetrahydrofolate cyclohydrolase</fullName>
            <ecNumber evidence="12">3.5.4.9</ecNumber>
        </recommendedName>
    </domain>
</protein>
<dbReference type="AlphaFoldDB" id="A0A354YYV2"/>
<comment type="function">
    <text evidence="12">Catalyzes the oxidation of 5,10-methylenetetrahydrofolate to 5,10-methenyltetrahydrofolate and then the hydrolysis of 5,10-methenyltetrahydrofolate to 10-formyltetrahydrofolate.</text>
</comment>
<dbReference type="Proteomes" id="UP000263273">
    <property type="component" value="Unassembled WGS sequence"/>
</dbReference>
<keyword evidence="6 12" id="KW-0378">Hydrolase</keyword>
<dbReference type="GO" id="GO:0004477">
    <property type="term" value="F:methenyltetrahydrofolate cyclohydrolase activity"/>
    <property type="evidence" value="ECO:0007669"/>
    <property type="project" value="UniProtKB-UniRule"/>
</dbReference>
<dbReference type="SUPFAM" id="SSF53223">
    <property type="entry name" value="Aminoacid dehydrogenase-like, N-terminal domain"/>
    <property type="match status" value="1"/>
</dbReference>
<proteinExistence type="inferred from homology"/>
<dbReference type="RefSeq" id="WP_061213197.1">
    <property type="nucleotide sequence ID" value="NZ_DLIJ01000022.1"/>
</dbReference>
<dbReference type="EC" id="3.5.4.9" evidence="12"/>
<dbReference type="GO" id="GO:0035999">
    <property type="term" value="P:tetrahydrofolate interconversion"/>
    <property type="evidence" value="ECO:0007669"/>
    <property type="project" value="UniProtKB-UniRule"/>
</dbReference>
<comment type="catalytic activity">
    <reaction evidence="12">
        <text>(6R)-5,10-methenyltetrahydrofolate + H2O = (6R)-10-formyltetrahydrofolate + H(+)</text>
        <dbReference type="Rhea" id="RHEA:23700"/>
        <dbReference type="ChEBI" id="CHEBI:15377"/>
        <dbReference type="ChEBI" id="CHEBI:15378"/>
        <dbReference type="ChEBI" id="CHEBI:57455"/>
        <dbReference type="ChEBI" id="CHEBI:195366"/>
        <dbReference type="EC" id="3.5.4.9"/>
    </reaction>
</comment>
<evidence type="ECO:0000313" key="15">
    <source>
        <dbReference type="EMBL" id="HBK54389.1"/>
    </source>
</evidence>
<keyword evidence="7 12" id="KW-0521">NADP</keyword>
<dbReference type="CDD" id="cd01080">
    <property type="entry name" value="NAD_bind_m-THF_DH_Cyclohyd"/>
    <property type="match status" value="1"/>
</dbReference>
<evidence type="ECO:0000256" key="10">
    <source>
        <dbReference type="ARBA" id="ARBA00023167"/>
    </source>
</evidence>
<sequence>MLIYGKDIREQIKERVRQTAIEVKMGLAIIRVGDDPSSLAYVRGIRKFAEETGVKAEIVNLPDSVGERELLNTIGDLNNNSVITGIMLQTPLPAGLNASRLINAIDFDKDVEGIHNYNLGKLISKEEGVRPCTPKAVISMLKAHDIPIEGQKVTIIGRSMTVGSPLALMMTAENATVTVCHTRTRKLKEEALRADILVAAVGKREFVTADMVHKDMVVIDVGINFDENGKMLGDVHEEAWNHCRVASAVPGGIGVITVAELFDNLRILSQKA</sequence>
<evidence type="ECO:0000313" key="16">
    <source>
        <dbReference type="Proteomes" id="UP000263273"/>
    </source>
</evidence>
<gene>
    <name evidence="12" type="primary">folD</name>
    <name evidence="15" type="ORF">DDZ44_10675</name>
</gene>
<dbReference type="FunFam" id="3.40.50.10860:FF:000005">
    <property type="entry name" value="C-1-tetrahydrofolate synthase, cytoplasmic, putative"/>
    <property type="match status" value="1"/>
</dbReference>
<evidence type="ECO:0000259" key="14">
    <source>
        <dbReference type="Pfam" id="PF02882"/>
    </source>
</evidence>
<evidence type="ECO:0000256" key="7">
    <source>
        <dbReference type="ARBA" id="ARBA00022857"/>
    </source>
</evidence>
<feature type="binding site" evidence="12">
    <location>
        <begin position="157"/>
        <end position="159"/>
    </location>
    <ligand>
        <name>NADP(+)</name>
        <dbReference type="ChEBI" id="CHEBI:58349"/>
    </ligand>
</feature>
<dbReference type="InterPro" id="IPR036291">
    <property type="entry name" value="NAD(P)-bd_dom_sf"/>
</dbReference>
<dbReference type="GO" id="GO:0009086">
    <property type="term" value="P:methionine biosynthetic process"/>
    <property type="evidence" value="ECO:0007669"/>
    <property type="project" value="UniProtKB-KW"/>
</dbReference>
<dbReference type="GO" id="GO:0006164">
    <property type="term" value="P:purine nucleotide biosynthetic process"/>
    <property type="evidence" value="ECO:0007669"/>
    <property type="project" value="UniProtKB-KW"/>
</dbReference>
<evidence type="ECO:0000256" key="3">
    <source>
        <dbReference type="ARBA" id="ARBA00022563"/>
    </source>
</evidence>
<dbReference type="GO" id="GO:0005829">
    <property type="term" value="C:cytosol"/>
    <property type="evidence" value="ECO:0007669"/>
    <property type="project" value="TreeGrafter"/>
</dbReference>
<evidence type="ECO:0000256" key="1">
    <source>
        <dbReference type="ARBA" id="ARBA00004777"/>
    </source>
</evidence>
<dbReference type="Pfam" id="PF00763">
    <property type="entry name" value="THF_DHG_CYH"/>
    <property type="match status" value="1"/>
</dbReference>
<dbReference type="GO" id="GO:0004488">
    <property type="term" value="F:methylenetetrahydrofolate dehydrogenase (NADP+) activity"/>
    <property type="evidence" value="ECO:0007669"/>
    <property type="project" value="UniProtKB-UniRule"/>
</dbReference>
<dbReference type="InterPro" id="IPR020630">
    <property type="entry name" value="THF_DH/CycHdrlase_cat_dom"/>
</dbReference>
<evidence type="ECO:0000256" key="6">
    <source>
        <dbReference type="ARBA" id="ARBA00022801"/>
    </source>
</evidence>
<feature type="domain" description="Tetrahydrofolate dehydrogenase/cyclohydrolase catalytic" evidence="13">
    <location>
        <begin position="6"/>
        <end position="112"/>
    </location>
</feature>
<dbReference type="STRING" id="378794.GCA_001570625_00653"/>
<evidence type="ECO:0000256" key="5">
    <source>
        <dbReference type="ARBA" id="ARBA00022755"/>
    </source>
</evidence>
<keyword evidence="11 12" id="KW-0511">Multifunctional enzyme</keyword>
<evidence type="ECO:0000256" key="4">
    <source>
        <dbReference type="ARBA" id="ARBA00022605"/>
    </source>
</evidence>
<dbReference type="Gene3D" id="3.40.50.10860">
    <property type="entry name" value="Leucine Dehydrogenase, chain A, domain 1"/>
    <property type="match status" value="1"/>
</dbReference>
<organism evidence="15 16">
    <name type="scientific">Syntrophomonas wolfei</name>
    <dbReference type="NCBI Taxonomy" id="863"/>
    <lineage>
        <taxon>Bacteria</taxon>
        <taxon>Bacillati</taxon>
        <taxon>Bacillota</taxon>
        <taxon>Clostridia</taxon>
        <taxon>Eubacteriales</taxon>
        <taxon>Syntrophomonadaceae</taxon>
        <taxon>Syntrophomonas</taxon>
    </lineage>
</organism>
<keyword evidence="9 12" id="KW-0368">Histidine biosynthesis</keyword>
<comment type="caution">
    <text evidence="12">Lacks conserved residue(s) required for the propagation of feature annotation.</text>
</comment>
<keyword evidence="3 12" id="KW-0554">One-carbon metabolism</keyword>
<evidence type="ECO:0000256" key="9">
    <source>
        <dbReference type="ARBA" id="ARBA00023102"/>
    </source>
</evidence>
<evidence type="ECO:0000256" key="12">
    <source>
        <dbReference type="HAMAP-Rule" id="MF_01576"/>
    </source>
</evidence>
<dbReference type="UniPathway" id="UPA00193"/>